<dbReference type="InterPro" id="IPR006439">
    <property type="entry name" value="HAD-SF_hydro_IA"/>
</dbReference>
<dbReference type="InterPro" id="IPR023214">
    <property type="entry name" value="HAD_sf"/>
</dbReference>
<dbReference type="InterPro" id="IPR036412">
    <property type="entry name" value="HAD-like_sf"/>
</dbReference>
<dbReference type="PANTHER" id="PTHR43434:SF1">
    <property type="entry name" value="PHOSPHOGLYCOLATE PHOSPHATASE"/>
    <property type="match status" value="1"/>
</dbReference>
<evidence type="ECO:0000313" key="11">
    <source>
        <dbReference type="EMBL" id="MFA9459451.1"/>
    </source>
</evidence>
<dbReference type="NCBIfam" id="TIGR01549">
    <property type="entry name" value="HAD-SF-IA-v1"/>
    <property type="match status" value="1"/>
</dbReference>
<keyword evidence="9 10" id="KW-0119">Carbohydrate metabolism</keyword>
<evidence type="ECO:0000256" key="9">
    <source>
        <dbReference type="ARBA" id="ARBA00023277"/>
    </source>
</evidence>
<keyword evidence="7 10" id="KW-0378">Hydrolase</keyword>
<dbReference type="Gene3D" id="3.40.50.1000">
    <property type="entry name" value="HAD superfamily/HAD-like"/>
    <property type="match status" value="1"/>
</dbReference>
<feature type="binding site" evidence="10">
    <location>
        <position position="21"/>
    </location>
    <ligand>
        <name>Mg(2+)</name>
        <dbReference type="ChEBI" id="CHEBI:18420"/>
    </ligand>
</feature>
<evidence type="ECO:0000256" key="1">
    <source>
        <dbReference type="ARBA" id="ARBA00000830"/>
    </source>
</evidence>
<feature type="active site" description="Nucleophile" evidence="10">
    <location>
        <position position="19"/>
    </location>
</feature>
<dbReference type="InterPro" id="IPR037512">
    <property type="entry name" value="PGPase_prok"/>
</dbReference>
<comment type="similarity">
    <text evidence="4 10">Belongs to the HAD-like hydrolase superfamily. CbbY/CbbZ/Gph/YieH family.</text>
</comment>
<dbReference type="SUPFAM" id="SSF56784">
    <property type="entry name" value="HAD-like"/>
    <property type="match status" value="1"/>
</dbReference>
<keyword evidence="12" id="KW-1185">Reference proteome</keyword>
<dbReference type="NCBIfam" id="TIGR01509">
    <property type="entry name" value="HAD-SF-IA-v3"/>
    <property type="match status" value="1"/>
</dbReference>
<keyword evidence="8 10" id="KW-0460">Magnesium</keyword>
<evidence type="ECO:0000313" key="12">
    <source>
        <dbReference type="Proteomes" id="UP001575181"/>
    </source>
</evidence>
<accession>A0ABV4TQ79</accession>
<evidence type="ECO:0000256" key="6">
    <source>
        <dbReference type="ARBA" id="ARBA00022723"/>
    </source>
</evidence>
<comment type="cofactor">
    <cofactor evidence="2 10">
        <name>Mg(2+)</name>
        <dbReference type="ChEBI" id="CHEBI:18420"/>
    </cofactor>
</comment>
<comment type="caution">
    <text evidence="11">The sequence shown here is derived from an EMBL/GenBank/DDBJ whole genome shotgun (WGS) entry which is preliminary data.</text>
</comment>
<evidence type="ECO:0000256" key="5">
    <source>
        <dbReference type="ARBA" id="ARBA00013078"/>
    </source>
</evidence>
<dbReference type="GO" id="GO:0008967">
    <property type="term" value="F:phosphoglycolate phosphatase activity"/>
    <property type="evidence" value="ECO:0007669"/>
    <property type="project" value="UniProtKB-EC"/>
</dbReference>
<reference evidence="11 12" key="1">
    <citation type="submission" date="2024-08" db="EMBL/GenBank/DDBJ databases">
        <title>Whole-genome sequencing of halo(alkali)philic microorganisms from hypersaline lakes.</title>
        <authorList>
            <person name="Sorokin D.Y."/>
            <person name="Merkel A.Y."/>
            <person name="Messina E."/>
            <person name="Yakimov M."/>
        </authorList>
    </citation>
    <scope>NUCLEOTIDE SEQUENCE [LARGE SCALE GENOMIC DNA]</scope>
    <source>
        <strain evidence="11 12">Cl-TMA</strain>
    </source>
</reference>
<feature type="binding site" evidence="10">
    <location>
        <position position="19"/>
    </location>
    <ligand>
        <name>Mg(2+)</name>
        <dbReference type="ChEBI" id="CHEBI:18420"/>
    </ligand>
</feature>
<evidence type="ECO:0000256" key="2">
    <source>
        <dbReference type="ARBA" id="ARBA00001946"/>
    </source>
</evidence>
<dbReference type="PANTHER" id="PTHR43434">
    <property type="entry name" value="PHOSPHOGLYCOLATE PHOSPHATASE"/>
    <property type="match status" value="1"/>
</dbReference>
<dbReference type="NCBIfam" id="NF009695">
    <property type="entry name" value="PRK13222.1-2"/>
    <property type="match status" value="1"/>
</dbReference>
<dbReference type="InterPro" id="IPR006549">
    <property type="entry name" value="HAD-SF_hydro_IIIA"/>
</dbReference>
<evidence type="ECO:0000256" key="4">
    <source>
        <dbReference type="ARBA" id="ARBA00006171"/>
    </source>
</evidence>
<dbReference type="RefSeq" id="WP_373654236.1">
    <property type="nucleotide sequence ID" value="NZ_JBGUAW010000001.1"/>
</dbReference>
<evidence type="ECO:0000256" key="8">
    <source>
        <dbReference type="ARBA" id="ARBA00022842"/>
    </source>
</evidence>
<name>A0ABV4TQ79_9GAMM</name>
<dbReference type="InterPro" id="IPR050155">
    <property type="entry name" value="HAD-like_hydrolase_sf"/>
</dbReference>
<dbReference type="Proteomes" id="UP001575181">
    <property type="component" value="Unassembled WGS sequence"/>
</dbReference>
<proteinExistence type="inferred from homology"/>
<evidence type="ECO:0000256" key="10">
    <source>
        <dbReference type="HAMAP-Rule" id="MF_00495"/>
    </source>
</evidence>
<dbReference type="SFLD" id="SFLDG01135">
    <property type="entry name" value="C1.5.6:_HAD__Beta-PGM__Phospha"/>
    <property type="match status" value="1"/>
</dbReference>
<dbReference type="EC" id="3.1.3.18" evidence="5 10"/>
<gene>
    <name evidence="11" type="ORF">ACERLL_01255</name>
</gene>
<dbReference type="Pfam" id="PF13419">
    <property type="entry name" value="HAD_2"/>
    <property type="match status" value="1"/>
</dbReference>
<sequence length="237" mass="25195">MSTEEAVVGVMPARGVLLDLDGTILETVGDLATATNRTLADFKREAVSEERVRTWIGDGVRALVRFALEATGGCDDALLDDAHERFMVHYGDCFADRSHPFPGVVEALDHLRESGISLAVVTNKAAAFTEPLLEATGLSARLDVIISGDSVARKKPDPAPIRAALERMGLEADQAVLVGDSRNDVEAGLAAGCRVVCVTYGYNRGEDVSTLGAQRLVDSFSAVRDLIQPGDRAVESA</sequence>
<dbReference type="SFLD" id="SFLDS00003">
    <property type="entry name" value="Haloacid_Dehalogenase"/>
    <property type="match status" value="1"/>
</dbReference>
<dbReference type="Gene3D" id="1.10.150.240">
    <property type="entry name" value="Putative phosphatase, domain 2"/>
    <property type="match status" value="1"/>
</dbReference>
<protein>
    <recommendedName>
        <fullName evidence="5 10">Phosphoglycolate phosphatase</fullName>
        <shortName evidence="10">PGP</shortName>
        <shortName evidence="10">PGPase</shortName>
        <ecNumber evidence="5 10">3.1.3.18</ecNumber>
    </recommendedName>
</protein>
<dbReference type="InterPro" id="IPR041492">
    <property type="entry name" value="HAD_2"/>
</dbReference>
<keyword evidence="6 10" id="KW-0479">Metal-binding</keyword>
<comment type="catalytic activity">
    <reaction evidence="1 10">
        <text>2-phosphoglycolate + H2O = glycolate + phosphate</text>
        <dbReference type="Rhea" id="RHEA:14369"/>
        <dbReference type="ChEBI" id="CHEBI:15377"/>
        <dbReference type="ChEBI" id="CHEBI:29805"/>
        <dbReference type="ChEBI" id="CHEBI:43474"/>
        <dbReference type="ChEBI" id="CHEBI:58033"/>
        <dbReference type="EC" id="3.1.3.18"/>
    </reaction>
</comment>
<dbReference type="NCBIfam" id="TIGR01662">
    <property type="entry name" value="HAD-SF-IIIA"/>
    <property type="match status" value="1"/>
</dbReference>
<comment type="pathway">
    <text evidence="3 10">Organic acid metabolism; glycolate biosynthesis; glycolate from 2-phosphoglycolate: step 1/1.</text>
</comment>
<evidence type="ECO:0000256" key="7">
    <source>
        <dbReference type="ARBA" id="ARBA00022801"/>
    </source>
</evidence>
<dbReference type="CDD" id="cd16417">
    <property type="entry name" value="HAD_PGPase"/>
    <property type="match status" value="1"/>
</dbReference>
<dbReference type="NCBIfam" id="TIGR01449">
    <property type="entry name" value="PGP_bact"/>
    <property type="match status" value="1"/>
</dbReference>
<organism evidence="11 12">
    <name type="scientific">Thiohalorhabdus methylotrophus</name>
    <dbReference type="NCBI Taxonomy" id="3242694"/>
    <lineage>
        <taxon>Bacteria</taxon>
        <taxon>Pseudomonadati</taxon>
        <taxon>Pseudomonadota</taxon>
        <taxon>Gammaproteobacteria</taxon>
        <taxon>Thiohalorhabdales</taxon>
        <taxon>Thiohalorhabdaceae</taxon>
        <taxon>Thiohalorhabdus</taxon>
    </lineage>
</organism>
<dbReference type="InterPro" id="IPR023198">
    <property type="entry name" value="PGP-like_dom2"/>
</dbReference>
<comment type="function">
    <text evidence="10">Specifically catalyzes the dephosphorylation of 2-phosphoglycolate. Is involved in the dissimilation of the intracellular 2-phosphoglycolate formed during the DNA repair of 3'-phosphoglycolate ends, a major class of DNA lesions induced by oxidative stress.</text>
</comment>
<dbReference type="EMBL" id="JBGUAW010000001">
    <property type="protein sequence ID" value="MFA9459451.1"/>
    <property type="molecule type" value="Genomic_DNA"/>
</dbReference>
<evidence type="ECO:0000256" key="3">
    <source>
        <dbReference type="ARBA" id="ARBA00004818"/>
    </source>
</evidence>
<feature type="binding site" evidence="10">
    <location>
        <position position="180"/>
    </location>
    <ligand>
        <name>Mg(2+)</name>
        <dbReference type="ChEBI" id="CHEBI:18420"/>
    </ligand>
</feature>
<dbReference type="SFLD" id="SFLDG01129">
    <property type="entry name" value="C1.5:_HAD__Beta-PGM__Phosphata"/>
    <property type="match status" value="1"/>
</dbReference>
<dbReference type="PRINTS" id="PR00413">
    <property type="entry name" value="HADHALOGNASE"/>
</dbReference>
<dbReference type="HAMAP" id="MF_00495">
    <property type="entry name" value="GPH_hydrolase_bact"/>
    <property type="match status" value="1"/>
</dbReference>